<dbReference type="InterPro" id="IPR036525">
    <property type="entry name" value="Tubulin/FtsZ_GTPase_sf"/>
</dbReference>
<organism evidence="9 10">
    <name type="scientific">Taxus chinensis</name>
    <name type="common">Chinese yew</name>
    <name type="synonym">Taxus wallichiana var. chinensis</name>
    <dbReference type="NCBI Taxonomy" id="29808"/>
    <lineage>
        <taxon>Eukaryota</taxon>
        <taxon>Viridiplantae</taxon>
        <taxon>Streptophyta</taxon>
        <taxon>Embryophyta</taxon>
        <taxon>Tracheophyta</taxon>
        <taxon>Spermatophyta</taxon>
        <taxon>Pinopsida</taxon>
        <taxon>Pinidae</taxon>
        <taxon>Conifers II</taxon>
        <taxon>Cupressales</taxon>
        <taxon>Taxaceae</taxon>
        <taxon>Taxus</taxon>
    </lineage>
</organism>
<keyword evidence="3" id="KW-0547">Nucleotide-binding</keyword>
<dbReference type="InterPro" id="IPR003008">
    <property type="entry name" value="Tubulin_FtsZ_GTPase"/>
</dbReference>
<dbReference type="PANTHER" id="PTHR11588">
    <property type="entry name" value="TUBULIN"/>
    <property type="match status" value="1"/>
</dbReference>
<evidence type="ECO:0000256" key="7">
    <source>
        <dbReference type="ARBA" id="ARBA00049117"/>
    </source>
</evidence>
<dbReference type="SUPFAM" id="SSF52490">
    <property type="entry name" value="Tubulin nucleotide-binding domain-like"/>
    <property type="match status" value="1"/>
</dbReference>
<dbReference type="GO" id="GO:0005200">
    <property type="term" value="F:structural constituent of cytoskeleton"/>
    <property type="evidence" value="ECO:0007669"/>
    <property type="project" value="InterPro"/>
</dbReference>
<evidence type="ECO:0000256" key="5">
    <source>
        <dbReference type="ARBA" id="ARBA00023134"/>
    </source>
</evidence>
<comment type="caution">
    <text evidence="9">The sequence shown here is derived from an EMBL/GenBank/DDBJ whole genome shotgun (WGS) entry which is preliminary data.</text>
</comment>
<comment type="function">
    <text evidence="6">Tubulin is the major constituent of microtubules, a cylinder consisting of laterally associated linear protofilaments composed of alpha- and beta-tubulin heterodimers. Microtubules grow by the addition of GTP-tubulin dimers to the microtubule end, where a stabilizing cap forms. Below the cap, tubulin dimers are in GDP-bound state, owing to GTPase activity of alpha-tubulin.</text>
</comment>
<evidence type="ECO:0000256" key="2">
    <source>
        <dbReference type="ARBA" id="ARBA00022701"/>
    </source>
</evidence>
<evidence type="ECO:0000259" key="8">
    <source>
        <dbReference type="Pfam" id="PF00091"/>
    </source>
</evidence>
<proteinExistence type="inferred from homology"/>
<evidence type="ECO:0000313" key="10">
    <source>
        <dbReference type="Proteomes" id="UP000824469"/>
    </source>
</evidence>
<dbReference type="GO" id="GO:0007017">
    <property type="term" value="P:microtubule-based process"/>
    <property type="evidence" value="ECO:0007669"/>
    <property type="project" value="InterPro"/>
</dbReference>
<reference evidence="9 10" key="1">
    <citation type="journal article" date="2021" name="Nat. Plants">
        <title>The Taxus genome provides insights into paclitaxel biosynthesis.</title>
        <authorList>
            <person name="Xiong X."/>
            <person name="Gou J."/>
            <person name="Liao Q."/>
            <person name="Li Y."/>
            <person name="Zhou Q."/>
            <person name="Bi G."/>
            <person name="Li C."/>
            <person name="Du R."/>
            <person name="Wang X."/>
            <person name="Sun T."/>
            <person name="Guo L."/>
            <person name="Liang H."/>
            <person name="Lu P."/>
            <person name="Wu Y."/>
            <person name="Zhang Z."/>
            <person name="Ro D.K."/>
            <person name="Shang Y."/>
            <person name="Huang S."/>
            <person name="Yan J."/>
        </authorList>
    </citation>
    <scope>NUCLEOTIDE SEQUENCE [LARGE SCALE GENOMIC DNA]</scope>
    <source>
        <strain evidence="9">Ta-2019</strain>
    </source>
</reference>
<protein>
    <recommendedName>
        <fullName evidence="8">Tubulin/FtsZ GTPase domain-containing protein</fullName>
    </recommendedName>
</protein>
<comment type="similarity">
    <text evidence="1">Belongs to the tubulin family.</text>
</comment>
<keyword evidence="10" id="KW-1185">Reference proteome</keyword>
<evidence type="ECO:0000256" key="3">
    <source>
        <dbReference type="ARBA" id="ARBA00022741"/>
    </source>
</evidence>
<dbReference type="AlphaFoldDB" id="A0AA38G1Z5"/>
<keyword evidence="5" id="KW-0342">GTP-binding</keyword>
<dbReference type="InterPro" id="IPR000217">
    <property type="entry name" value="Tubulin"/>
</dbReference>
<comment type="catalytic activity">
    <reaction evidence="7">
        <text>GTP + H2O = GDP + phosphate + H(+)</text>
        <dbReference type="Rhea" id="RHEA:19669"/>
        <dbReference type="ChEBI" id="CHEBI:15377"/>
        <dbReference type="ChEBI" id="CHEBI:15378"/>
        <dbReference type="ChEBI" id="CHEBI:37565"/>
        <dbReference type="ChEBI" id="CHEBI:43474"/>
        <dbReference type="ChEBI" id="CHEBI:58189"/>
    </reaction>
    <physiologicalReaction direction="left-to-right" evidence="7">
        <dbReference type="Rhea" id="RHEA:19670"/>
    </physiologicalReaction>
</comment>
<keyword evidence="4" id="KW-0378">Hydrolase</keyword>
<dbReference type="GO" id="GO:0005874">
    <property type="term" value="C:microtubule"/>
    <property type="evidence" value="ECO:0007669"/>
    <property type="project" value="UniProtKB-KW"/>
</dbReference>
<dbReference type="InterPro" id="IPR002452">
    <property type="entry name" value="Alpha_tubulin"/>
</dbReference>
<feature type="non-terminal residue" evidence="9">
    <location>
        <position position="1"/>
    </location>
</feature>
<dbReference type="Pfam" id="PF00091">
    <property type="entry name" value="Tubulin"/>
    <property type="match status" value="1"/>
</dbReference>
<evidence type="ECO:0000256" key="4">
    <source>
        <dbReference type="ARBA" id="ARBA00022801"/>
    </source>
</evidence>
<dbReference type="GO" id="GO:0016787">
    <property type="term" value="F:hydrolase activity"/>
    <property type="evidence" value="ECO:0007669"/>
    <property type="project" value="UniProtKB-KW"/>
</dbReference>
<dbReference type="Proteomes" id="UP000824469">
    <property type="component" value="Unassembled WGS sequence"/>
</dbReference>
<sequence>MGLYHGFPPPSTLTRLTIYSSSHCWFLTRQEMVVDGITRRRTWIGLIVDATLDRLESRSEMHARNSIALSMVFNPMARCLTIRLSEAEMMPSIDFFREIGAKKHFPHAIFVDLEPTIIDEVRTGNYRQLFHLEQLINGKEDAANKFARGHYTISKEIVDIYLDRIRKLADNYTSLQGFLVFNAVSESVLGNELQNPINAHSGIAGKVIPTVLKGGQESNFSAR</sequence>
<gene>
    <name evidence="9" type="ORF">KI387_023471</name>
</gene>
<evidence type="ECO:0000256" key="6">
    <source>
        <dbReference type="ARBA" id="ARBA00034296"/>
    </source>
</evidence>
<dbReference type="GO" id="GO:0005525">
    <property type="term" value="F:GTP binding"/>
    <property type="evidence" value="ECO:0007669"/>
    <property type="project" value="UniProtKB-KW"/>
</dbReference>
<name>A0AA38G1Z5_TAXCH</name>
<dbReference type="PRINTS" id="PR01161">
    <property type="entry name" value="TUBULIN"/>
</dbReference>
<evidence type="ECO:0000256" key="1">
    <source>
        <dbReference type="ARBA" id="ARBA00009636"/>
    </source>
</evidence>
<dbReference type="Gene3D" id="3.40.50.1440">
    <property type="entry name" value="Tubulin/FtsZ, GTPase domain"/>
    <property type="match status" value="1"/>
</dbReference>
<accession>A0AA38G1Z5</accession>
<dbReference type="EMBL" id="JAHRHJ020000005">
    <property type="protein sequence ID" value="KAH9314844.1"/>
    <property type="molecule type" value="Genomic_DNA"/>
</dbReference>
<feature type="domain" description="Tubulin/FtsZ GTPase" evidence="8">
    <location>
        <begin position="94"/>
        <end position="185"/>
    </location>
</feature>
<evidence type="ECO:0000313" key="9">
    <source>
        <dbReference type="EMBL" id="KAH9314844.1"/>
    </source>
</evidence>
<keyword evidence="2" id="KW-0493">Microtubule</keyword>
<dbReference type="PRINTS" id="PR01162">
    <property type="entry name" value="ALPHATUBULIN"/>
</dbReference>